<gene>
    <name evidence="1" type="ORF">SAMN04488505_102520</name>
</gene>
<dbReference type="Proteomes" id="UP000198984">
    <property type="component" value="Unassembled WGS sequence"/>
</dbReference>
<sequence>MHIPMGWGWSDNKDIIKSINLSILSMMPSEWIR</sequence>
<organism evidence="1 2">
    <name type="scientific">Chitinophaga rupis</name>
    <dbReference type="NCBI Taxonomy" id="573321"/>
    <lineage>
        <taxon>Bacteria</taxon>
        <taxon>Pseudomonadati</taxon>
        <taxon>Bacteroidota</taxon>
        <taxon>Chitinophagia</taxon>
        <taxon>Chitinophagales</taxon>
        <taxon>Chitinophagaceae</taxon>
        <taxon>Chitinophaga</taxon>
    </lineage>
</organism>
<dbReference type="EMBL" id="FOBB01000002">
    <property type="protein sequence ID" value="SEL54847.1"/>
    <property type="molecule type" value="Genomic_DNA"/>
</dbReference>
<dbReference type="AlphaFoldDB" id="A0A1H7R5P3"/>
<keyword evidence="2" id="KW-1185">Reference proteome</keyword>
<reference evidence="1 2" key="1">
    <citation type="submission" date="2016-10" db="EMBL/GenBank/DDBJ databases">
        <authorList>
            <person name="de Groot N.N."/>
        </authorList>
    </citation>
    <scope>NUCLEOTIDE SEQUENCE [LARGE SCALE GENOMIC DNA]</scope>
    <source>
        <strain evidence="1 2">DSM 21039</strain>
    </source>
</reference>
<evidence type="ECO:0000313" key="2">
    <source>
        <dbReference type="Proteomes" id="UP000198984"/>
    </source>
</evidence>
<name>A0A1H7R5P3_9BACT</name>
<protein>
    <submittedName>
        <fullName evidence="1">Uncharacterized protein</fullName>
    </submittedName>
</protein>
<proteinExistence type="predicted"/>
<accession>A0A1H7R5P3</accession>
<evidence type="ECO:0000313" key="1">
    <source>
        <dbReference type="EMBL" id="SEL54847.1"/>
    </source>
</evidence>